<comment type="catalytic activity">
    <reaction evidence="1">
        <text>beta-D-ribopyranose = beta-D-ribofuranose</text>
        <dbReference type="Rhea" id="RHEA:25432"/>
        <dbReference type="ChEBI" id="CHEBI:27476"/>
        <dbReference type="ChEBI" id="CHEBI:47002"/>
        <dbReference type="EC" id="5.4.99.62"/>
    </reaction>
</comment>
<dbReference type="AlphaFoldDB" id="G2Z8W0"/>
<dbReference type="GO" id="GO:0036373">
    <property type="term" value="F:L-fucose mutarotase activity"/>
    <property type="evidence" value="ECO:0007669"/>
    <property type="project" value="UniProtKB-EC"/>
</dbReference>
<dbReference type="Gene3D" id="3.40.1650.10">
    <property type="entry name" value="RbsD-like domain"/>
    <property type="match status" value="1"/>
</dbReference>
<sequence length="163" mass="18589">MLKNIPANLSPDLWKVLMEMGHGDEIVLADGNFPSSQLANRLIRMDTVGTLELLETILTYFPLDTYATAALILMKPVNDDKEPGIWDDFKQLLIDKNSENQFIELEERFDFYERSKKSYAIVATGETAVYANIILKKGVVVHHQNKEEVKHDKLSSNRYSADN</sequence>
<evidence type="ECO:0000256" key="1">
    <source>
        <dbReference type="ARBA" id="ARBA00000223"/>
    </source>
</evidence>
<evidence type="ECO:0000256" key="2">
    <source>
        <dbReference type="ARBA" id="ARBA00023235"/>
    </source>
</evidence>
<dbReference type="EMBL" id="FR687253">
    <property type="protein sequence ID" value="CBW84565.1"/>
    <property type="molecule type" value="Genomic_DNA"/>
</dbReference>
<evidence type="ECO:0000313" key="4">
    <source>
        <dbReference type="EMBL" id="CBW84565.1"/>
    </source>
</evidence>
<organism evidence="4 5">
    <name type="scientific">Listeria ivanovii (strain ATCC BAA-678 / PAM 55)</name>
    <dbReference type="NCBI Taxonomy" id="881621"/>
    <lineage>
        <taxon>Bacteria</taxon>
        <taxon>Bacillati</taxon>
        <taxon>Bacillota</taxon>
        <taxon>Bacilli</taxon>
        <taxon>Bacillales</taxon>
        <taxon>Listeriaceae</taxon>
        <taxon>Listeria</taxon>
    </lineage>
</organism>
<dbReference type="PANTHER" id="PTHR31690">
    <property type="entry name" value="FUCOSE MUTAROTASE"/>
    <property type="match status" value="1"/>
</dbReference>
<comment type="catalytic activity">
    <reaction evidence="3">
        <text>alpha-L-fucose = beta-L-fucose</text>
        <dbReference type="Rhea" id="RHEA:25580"/>
        <dbReference type="ChEBI" id="CHEBI:42548"/>
        <dbReference type="ChEBI" id="CHEBI:42589"/>
        <dbReference type="EC" id="5.1.3.29"/>
    </reaction>
</comment>
<dbReference type="GeneID" id="57075079"/>
<dbReference type="GO" id="GO:0062193">
    <property type="term" value="F:D-ribose pyranase activity"/>
    <property type="evidence" value="ECO:0007669"/>
    <property type="project" value="UniProtKB-EC"/>
</dbReference>
<evidence type="ECO:0000313" key="5">
    <source>
        <dbReference type="Proteomes" id="UP000001286"/>
    </source>
</evidence>
<evidence type="ECO:0000256" key="3">
    <source>
        <dbReference type="ARBA" id="ARBA00036324"/>
    </source>
</evidence>
<dbReference type="OrthoDB" id="9805009at2"/>
<gene>
    <name evidence="4" type="ordered locus">LIV_0082</name>
</gene>
<proteinExistence type="predicted"/>
<dbReference type="PANTHER" id="PTHR31690:SF4">
    <property type="entry name" value="FUCOSE MUTAROTASE"/>
    <property type="match status" value="1"/>
</dbReference>
<dbReference type="KEGG" id="liv:LIV_0082"/>
<dbReference type="HOGENOM" id="CLU_120075_1_0_9"/>
<dbReference type="Proteomes" id="UP000001286">
    <property type="component" value="Chromosome"/>
</dbReference>
<dbReference type="Pfam" id="PF05025">
    <property type="entry name" value="RbsD_FucU"/>
    <property type="match status" value="1"/>
</dbReference>
<dbReference type="GO" id="GO:0042806">
    <property type="term" value="F:fucose binding"/>
    <property type="evidence" value="ECO:0007669"/>
    <property type="project" value="TreeGrafter"/>
</dbReference>
<accession>G2Z8W0</accession>
<protein>
    <submittedName>
        <fullName evidence="4">Putative conserved protein encoded by fucose operons</fullName>
    </submittedName>
</protein>
<keyword evidence="2" id="KW-0413">Isomerase</keyword>
<name>G2Z8W0_LISIP</name>
<dbReference type="InterPro" id="IPR007721">
    <property type="entry name" value="RbsD_FucU"/>
</dbReference>
<dbReference type="InterPro" id="IPR050443">
    <property type="entry name" value="RbsD/FucU_mutarotase"/>
</dbReference>
<dbReference type="SUPFAM" id="SSF102546">
    <property type="entry name" value="RbsD-like"/>
    <property type="match status" value="1"/>
</dbReference>
<dbReference type="RefSeq" id="WP_014091649.1">
    <property type="nucleotide sequence ID" value="NC_016011.1"/>
</dbReference>
<reference evidence="4 5" key="1">
    <citation type="journal article" date="2011" name="J. Bacteriol.">
        <title>Complete genome sequence of the animal pathogen Listeria ivanovii, which provides insights into host specificities and evolution of the genus Listeria.</title>
        <authorList>
            <person name="Buchrieser C."/>
            <person name="Rusniok C."/>
            <person name="Garrido P."/>
            <person name="Hain T."/>
            <person name="Scortti M."/>
            <person name="Lampidis R."/>
            <person name="Karst U."/>
            <person name="Chakraborty T."/>
            <person name="Cossart P."/>
            <person name="Kreft J."/>
            <person name="Vazquez-Boland J.A."/>
            <person name="Goebel W."/>
            <person name="Glaser P."/>
        </authorList>
    </citation>
    <scope>NUCLEOTIDE SEQUENCE [LARGE SCALE GENOMIC DNA]</scope>
    <source>
        <strain evidence="5">ATCC BAA-678 / PAM 55</strain>
    </source>
</reference>
<dbReference type="InterPro" id="IPR023750">
    <property type="entry name" value="RbsD-like_sf"/>
</dbReference>
<dbReference type="eggNOG" id="COG4154">
    <property type="taxonomic scope" value="Bacteria"/>
</dbReference>
<dbReference type="GO" id="GO:0006004">
    <property type="term" value="P:fucose metabolic process"/>
    <property type="evidence" value="ECO:0007669"/>
    <property type="project" value="TreeGrafter"/>
</dbReference>